<dbReference type="AlphaFoldDB" id="A0A7K2IWP9"/>
<evidence type="ECO:0000313" key="2">
    <source>
        <dbReference type="Proteomes" id="UP000467124"/>
    </source>
</evidence>
<reference evidence="1 2" key="1">
    <citation type="journal article" date="2019" name="Nat. Commun.">
        <title>The antimicrobial potential of Streptomyces from insect microbiomes.</title>
        <authorList>
            <person name="Chevrette M.G."/>
            <person name="Carlson C.M."/>
            <person name="Ortega H.E."/>
            <person name="Thomas C."/>
            <person name="Ananiev G.E."/>
            <person name="Barns K.J."/>
            <person name="Book A.J."/>
            <person name="Cagnazzo J."/>
            <person name="Carlos C."/>
            <person name="Flanigan W."/>
            <person name="Grubbs K.J."/>
            <person name="Horn H.A."/>
            <person name="Hoffmann F.M."/>
            <person name="Klassen J.L."/>
            <person name="Knack J.J."/>
            <person name="Lewin G.R."/>
            <person name="McDonald B.R."/>
            <person name="Muller L."/>
            <person name="Melo W.G.P."/>
            <person name="Pinto-Tomas A.A."/>
            <person name="Schmitz A."/>
            <person name="Wendt-Pienkowski E."/>
            <person name="Wildman S."/>
            <person name="Zhao M."/>
            <person name="Zhang F."/>
            <person name="Bugni T.S."/>
            <person name="Andes D.R."/>
            <person name="Pupo M.T."/>
            <person name="Currie C.R."/>
        </authorList>
    </citation>
    <scope>NUCLEOTIDE SEQUENCE [LARGE SCALE GENOMIC DNA]</scope>
    <source>
        <strain evidence="1 2">SID5840</strain>
    </source>
</reference>
<gene>
    <name evidence="1" type="ORF">GTW20_19510</name>
</gene>
<evidence type="ECO:0000313" key="1">
    <source>
        <dbReference type="EMBL" id="MYR34371.1"/>
    </source>
</evidence>
<sequence>MSSPRIEPVLEVDHGRFLPLSGDLSPTELETFLTTWAEYNDAEDPRGLLDQEMTLFPGGLRVVRASGASVNPGCCCGLEDWREWSNLLDRTHVWMGHDPGVVQEFVGDKVRFSQEGRELRIDLPLRDLPGLLTRVHEDLRGLLTLVERERGAEVAALLDRDLHISDPFP</sequence>
<protein>
    <submittedName>
        <fullName evidence="1">Uncharacterized protein</fullName>
    </submittedName>
</protein>
<dbReference type="EMBL" id="WWHY01000001">
    <property type="protein sequence ID" value="MYR34371.1"/>
    <property type="molecule type" value="Genomic_DNA"/>
</dbReference>
<dbReference type="RefSeq" id="WP_161111523.1">
    <property type="nucleotide sequence ID" value="NZ_WWHY01000001.1"/>
</dbReference>
<dbReference type="Proteomes" id="UP000467124">
    <property type="component" value="Unassembled WGS sequence"/>
</dbReference>
<organism evidence="1 2">
    <name type="scientific">Nocardiopsis alba</name>
    <dbReference type="NCBI Taxonomy" id="53437"/>
    <lineage>
        <taxon>Bacteria</taxon>
        <taxon>Bacillati</taxon>
        <taxon>Actinomycetota</taxon>
        <taxon>Actinomycetes</taxon>
        <taxon>Streptosporangiales</taxon>
        <taxon>Nocardiopsidaceae</taxon>
        <taxon>Nocardiopsis</taxon>
    </lineage>
</organism>
<proteinExistence type="predicted"/>
<comment type="caution">
    <text evidence="1">The sequence shown here is derived from an EMBL/GenBank/DDBJ whole genome shotgun (WGS) entry which is preliminary data.</text>
</comment>
<accession>A0A7K2IWP9</accession>
<name>A0A7K2IWP9_9ACTN</name>